<dbReference type="Proteomes" id="UP000826656">
    <property type="component" value="Unassembled WGS sequence"/>
</dbReference>
<protein>
    <submittedName>
        <fullName evidence="2">Uncharacterized protein</fullName>
    </submittedName>
</protein>
<organism evidence="2 3">
    <name type="scientific">Solanum tuberosum</name>
    <name type="common">Potato</name>
    <dbReference type="NCBI Taxonomy" id="4113"/>
    <lineage>
        <taxon>Eukaryota</taxon>
        <taxon>Viridiplantae</taxon>
        <taxon>Streptophyta</taxon>
        <taxon>Embryophyta</taxon>
        <taxon>Tracheophyta</taxon>
        <taxon>Spermatophyta</taxon>
        <taxon>Magnoliopsida</taxon>
        <taxon>eudicotyledons</taxon>
        <taxon>Gunneridae</taxon>
        <taxon>Pentapetalae</taxon>
        <taxon>asterids</taxon>
        <taxon>lamiids</taxon>
        <taxon>Solanales</taxon>
        <taxon>Solanaceae</taxon>
        <taxon>Solanoideae</taxon>
        <taxon>Solaneae</taxon>
        <taxon>Solanum</taxon>
    </lineage>
</organism>
<evidence type="ECO:0000313" key="3">
    <source>
        <dbReference type="Proteomes" id="UP000826656"/>
    </source>
</evidence>
<sequence length="62" mass="6875">MGASLLSFKNQSWVTPKQQKKGFEESVRQPLRPSQAPLLELRTIIYCAMTTTAMGAVNHALV</sequence>
<accession>A0ABQ7WT58</accession>
<reference evidence="2 3" key="1">
    <citation type="journal article" date="2021" name="bioRxiv">
        <title>Chromosome-scale and haplotype-resolved genome assembly of a tetraploid potato cultivar.</title>
        <authorList>
            <person name="Sun H."/>
            <person name="Jiao W.-B."/>
            <person name="Krause K."/>
            <person name="Campoy J.A."/>
            <person name="Goel M."/>
            <person name="Folz-Donahue K."/>
            <person name="Kukat C."/>
            <person name="Huettel B."/>
            <person name="Schneeberger K."/>
        </authorList>
    </citation>
    <scope>NUCLEOTIDE SEQUENCE [LARGE SCALE GENOMIC DNA]</scope>
    <source>
        <strain evidence="2">SolTubOtavaFocal</strain>
        <tissue evidence="2">Leaves</tissue>
    </source>
</reference>
<evidence type="ECO:0000313" key="2">
    <source>
        <dbReference type="EMBL" id="KAH0783150.1"/>
    </source>
</evidence>
<keyword evidence="3" id="KW-1185">Reference proteome</keyword>
<name>A0ABQ7WT58_SOLTU</name>
<feature type="compositionally biased region" description="Polar residues" evidence="1">
    <location>
        <begin position="7"/>
        <end position="17"/>
    </location>
</feature>
<comment type="caution">
    <text evidence="2">The sequence shown here is derived from an EMBL/GenBank/DDBJ whole genome shotgun (WGS) entry which is preliminary data.</text>
</comment>
<gene>
    <name evidence="2" type="ORF">KY290_002748</name>
</gene>
<feature type="region of interest" description="Disordered" evidence="1">
    <location>
        <begin position="1"/>
        <end position="29"/>
    </location>
</feature>
<proteinExistence type="predicted"/>
<evidence type="ECO:0000256" key="1">
    <source>
        <dbReference type="SAM" id="MobiDB-lite"/>
    </source>
</evidence>
<dbReference type="EMBL" id="JAIVGD010000001">
    <property type="protein sequence ID" value="KAH0783150.1"/>
    <property type="molecule type" value="Genomic_DNA"/>
</dbReference>